<dbReference type="OrthoDB" id="5120662at2"/>
<name>A0A0F0KZL6_9MICO</name>
<dbReference type="EMBL" id="FOYR01000001">
    <property type="protein sequence ID" value="SFR36572.1"/>
    <property type="molecule type" value="Genomic_DNA"/>
</dbReference>
<proteinExistence type="predicted"/>
<dbReference type="AlphaFoldDB" id="A0A0F0KZL6"/>
<accession>A0A0F0KZL6</accession>
<organism evidence="1 3">
    <name type="scientific">Microbacterium azadirachtae</name>
    <dbReference type="NCBI Taxonomy" id="582680"/>
    <lineage>
        <taxon>Bacteria</taxon>
        <taxon>Bacillati</taxon>
        <taxon>Actinomycetota</taxon>
        <taxon>Actinomycetes</taxon>
        <taxon>Micrococcales</taxon>
        <taxon>Microbacteriaceae</taxon>
        <taxon>Microbacterium</taxon>
    </lineage>
</organism>
<reference evidence="2" key="2">
    <citation type="submission" date="2016-10" db="EMBL/GenBank/DDBJ databases">
        <authorList>
            <person name="de Groot N.N."/>
        </authorList>
    </citation>
    <scope>NUCLEOTIDE SEQUENCE [LARGE SCALE GENOMIC DNA]</scope>
    <source>
        <strain evidence="2">CL127</strain>
    </source>
</reference>
<protein>
    <submittedName>
        <fullName evidence="1">Uncharacterized protein</fullName>
    </submittedName>
</protein>
<dbReference type="Proteomes" id="UP000198877">
    <property type="component" value="Unassembled WGS sequence"/>
</dbReference>
<sequence>MTTNTTPAPTIRWATPVLARAVETLQPAGERLWRVVDSRGTIRGHLRIVPHDLGVRYRAERLHLPSGLFRIVGDFWSADDAVAALRF</sequence>
<dbReference type="PATRIC" id="fig|582680.7.peg.1382"/>
<evidence type="ECO:0000313" key="2">
    <source>
        <dbReference type="EMBL" id="SFR36572.1"/>
    </source>
</evidence>
<accession>A0A1I6G326</accession>
<reference evidence="1 3" key="1">
    <citation type="submission" date="2015-02" db="EMBL/GenBank/DDBJ databases">
        <title>Draft genome sequences of ten Microbacterium spp. with emphasis on heavy metal contaminated environments.</title>
        <authorList>
            <person name="Corretto E."/>
        </authorList>
    </citation>
    <scope>NUCLEOTIDE SEQUENCE [LARGE SCALE GENOMIC DNA]</scope>
    <source>
        <strain evidence="1 3">DSM 23848</strain>
    </source>
</reference>
<gene>
    <name evidence="1" type="ORF">RL72_01344</name>
    <name evidence="2" type="ORF">SAMN04488591_0690</name>
</gene>
<dbReference type="RefSeq" id="WP_052674237.1">
    <property type="nucleotide sequence ID" value="NZ_CBFSJS010000059.1"/>
</dbReference>
<evidence type="ECO:0000313" key="1">
    <source>
        <dbReference type="EMBL" id="KJL25565.1"/>
    </source>
</evidence>
<evidence type="ECO:0000313" key="3">
    <source>
        <dbReference type="Proteomes" id="UP000033448"/>
    </source>
</evidence>
<keyword evidence="3" id="KW-1185">Reference proteome</keyword>
<dbReference type="Proteomes" id="UP000033448">
    <property type="component" value="Unassembled WGS sequence"/>
</dbReference>
<reference evidence="4" key="3">
    <citation type="submission" date="2016-10" db="EMBL/GenBank/DDBJ databases">
        <authorList>
            <person name="Varghese N."/>
            <person name="Submissions S."/>
        </authorList>
    </citation>
    <scope>NUCLEOTIDE SEQUENCE [LARGE SCALE GENOMIC DNA]</scope>
    <source>
        <strain evidence="4">CL127</strain>
    </source>
</reference>
<evidence type="ECO:0000313" key="4">
    <source>
        <dbReference type="Proteomes" id="UP000198877"/>
    </source>
</evidence>
<dbReference type="EMBL" id="JYIT01000069">
    <property type="protein sequence ID" value="KJL25565.1"/>
    <property type="molecule type" value="Genomic_DNA"/>
</dbReference>